<feature type="transmembrane region" description="Helical" evidence="1">
    <location>
        <begin position="49"/>
        <end position="70"/>
    </location>
</feature>
<name>A0A2A5CAE3_9GAMM</name>
<feature type="transmembrane region" description="Helical" evidence="1">
    <location>
        <begin position="108"/>
        <end position="126"/>
    </location>
</feature>
<feature type="transmembrane region" description="Helical" evidence="1">
    <location>
        <begin position="6"/>
        <end position="28"/>
    </location>
</feature>
<keyword evidence="1" id="KW-0472">Membrane</keyword>
<keyword evidence="1" id="KW-0812">Transmembrane</keyword>
<organism evidence="2 3">
    <name type="scientific">SAR86 cluster bacterium</name>
    <dbReference type="NCBI Taxonomy" id="2030880"/>
    <lineage>
        <taxon>Bacteria</taxon>
        <taxon>Pseudomonadati</taxon>
        <taxon>Pseudomonadota</taxon>
        <taxon>Gammaproteobacteria</taxon>
        <taxon>SAR86 cluster</taxon>
    </lineage>
</organism>
<sequence>MFDTYASYIFSLFAVIIVIFQFALALGVPWGEMAMGGKYPGKFPPRMRIAALVQIVILVFFATIVLTRSGLILENYYNFSELAIWFVVAFSTLGAIMNTITPSKKERMLWAPVAIVMFLCVTYVALN</sequence>
<accession>A0A2A5CAE3</accession>
<evidence type="ECO:0000256" key="1">
    <source>
        <dbReference type="SAM" id="Phobius"/>
    </source>
</evidence>
<evidence type="ECO:0000313" key="2">
    <source>
        <dbReference type="EMBL" id="PCJ40461.1"/>
    </source>
</evidence>
<dbReference type="Proteomes" id="UP000228987">
    <property type="component" value="Unassembled WGS sequence"/>
</dbReference>
<dbReference type="AlphaFoldDB" id="A0A2A5CAE3"/>
<evidence type="ECO:0000313" key="3">
    <source>
        <dbReference type="Proteomes" id="UP000228987"/>
    </source>
</evidence>
<keyword evidence="1" id="KW-1133">Transmembrane helix</keyword>
<gene>
    <name evidence="2" type="ORF">COA71_11460</name>
</gene>
<dbReference type="EMBL" id="NVWI01000009">
    <property type="protein sequence ID" value="PCJ40461.1"/>
    <property type="molecule type" value="Genomic_DNA"/>
</dbReference>
<protein>
    <submittedName>
        <fullName evidence="2">Uncharacterized protein</fullName>
    </submittedName>
</protein>
<reference evidence="3" key="1">
    <citation type="submission" date="2017-08" db="EMBL/GenBank/DDBJ databases">
        <title>A dynamic microbial community with high functional redundancy inhabits the cold, oxic subseafloor aquifer.</title>
        <authorList>
            <person name="Tully B.J."/>
            <person name="Wheat C.G."/>
            <person name="Glazer B.T."/>
            <person name="Huber J.A."/>
        </authorList>
    </citation>
    <scope>NUCLEOTIDE SEQUENCE [LARGE SCALE GENOMIC DNA]</scope>
</reference>
<feature type="transmembrane region" description="Helical" evidence="1">
    <location>
        <begin position="82"/>
        <end position="101"/>
    </location>
</feature>
<comment type="caution">
    <text evidence="2">The sequence shown here is derived from an EMBL/GenBank/DDBJ whole genome shotgun (WGS) entry which is preliminary data.</text>
</comment>
<proteinExistence type="predicted"/>